<dbReference type="EMBL" id="BKCJ010166898">
    <property type="protein sequence ID" value="GEY29609.1"/>
    <property type="molecule type" value="Genomic_DNA"/>
</dbReference>
<proteinExistence type="predicted"/>
<protein>
    <recommendedName>
        <fullName evidence="2">Gag-Pol polyprotein</fullName>
    </recommendedName>
</protein>
<organism evidence="1">
    <name type="scientific">Tanacetum cinerariifolium</name>
    <name type="common">Dalmatian daisy</name>
    <name type="synonym">Chrysanthemum cinerariifolium</name>
    <dbReference type="NCBI Taxonomy" id="118510"/>
    <lineage>
        <taxon>Eukaryota</taxon>
        <taxon>Viridiplantae</taxon>
        <taxon>Streptophyta</taxon>
        <taxon>Embryophyta</taxon>
        <taxon>Tracheophyta</taxon>
        <taxon>Spermatophyta</taxon>
        <taxon>Magnoliopsida</taxon>
        <taxon>eudicotyledons</taxon>
        <taxon>Gunneridae</taxon>
        <taxon>Pentapetalae</taxon>
        <taxon>asterids</taxon>
        <taxon>campanulids</taxon>
        <taxon>Asterales</taxon>
        <taxon>Asteraceae</taxon>
        <taxon>Asteroideae</taxon>
        <taxon>Anthemideae</taxon>
        <taxon>Anthemidinae</taxon>
        <taxon>Tanacetum</taxon>
    </lineage>
</organism>
<comment type="caution">
    <text evidence="1">The sequence shown here is derived from an EMBL/GenBank/DDBJ whole genome shotgun (WGS) entry which is preliminary data.</text>
</comment>
<accession>A0A699HIQ1</accession>
<evidence type="ECO:0000313" key="1">
    <source>
        <dbReference type="EMBL" id="GEY29609.1"/>
    </source>
</evidence>
<name>A0A699HIQ1_TANCI</name>
<dbReference type="AlphaFoldDB" id="A0A699HIQ1"/>
<reference evidence="1" key="1">
    <citation type="journal article" date="2019" name="Sci. Rep.">
        <title>Draft genome of Tanacetum cinerariifolium, the natural source of mosquito coil.</title>
        <authorList>
            <person name="Yamashiro T."/>
            <person name="Shiraishi A."/>
            <person name="Satake H."/>
            <person name="Nakayama K."/>
        </authorList>
    </citation>
    <scope>NUCLEOTIDE SEQUENCE</scope>
</reference>
<sequence>MRFVENKQEEGELMRSSIDNGPYIRKDFTDLNNNTIHEPISKMSKSDKDQYFVDIKVMNYILQEKPNDIYNYVDACSDAKQKWNRIKRLMQGSKISQHERHSRLMDEFDKFVVVEGESLTYVYERFSTLINVMDRNKVLPPKIAINTKFLNSLQPEWSKYVTMTRQKYVLKTEEYDALIDHLSQFEPHFFILSITTTIFRHPSSVIDDDDDYQWEIQGDAQEGKLTTAMMLLARVITQRYSTSNNNRLRSSSNTKNQVVIQDGRVDIQSKNIGYARNENKNARRQNRNQVTNAGNGLVQSIEEYDQNVQRHPRIEEQMLLALRDEAGVHLDDEENYFMLDNAYRNNTLDEHNEDSMRGSRKCYKSRVQLLDSWIDLKTGPDVIRFLLV</sequence>
<gene>
    <name evidence="1" type="ORF">Tci_401583</name>
</gene>
<evidence type="ECO:0008006" key="2">
    <source>
        <dbReference type="Google" id="ProtNLM"/>
    </source>
</evidence>